<dbReference type="GO" id="GO:0004867">
    <property type="term" value="F:serine-type endopeptidase inhibitor activity"/>
    <property type="evidence" value="ECO:0007669"/>
    <property type="project" value="InterPro"/>
</dbReference>
<sequence length="189" mass="21521">MEFCMRIVHKAILNTIRERNNNNILISPASFNIVLNMAASGSGGKTLEQFLRFLGSKSVAQLNSNIRSLMALTDQPPLSLVNAVFIDERFTLKSSFVKLVRNVYKTEARSVNFDEIEELIEELNLWAKYNTKGMISEFLPPTIKTLEPPFLLANAVHFKAAWEKPFEASKTRNEDFHLLDGKLVLEYLL</sequence>
<evidence type="ECO:0000259" key="2">
    <source>
        <dbReference type="Pfam" id="PF00079"/>
    </source>
</evidence>
<name>A0A8K0GWR8_9ROSA</name>
<reference evidence="3" key="1">
    <citation type="submission" date="2020-03" db="EMBL/GenBank/DDBJ databases">
        <title>A high-quality chromosome-level genome assembly of a woody plant with both climbing and erect habits, Rhamnella rubrinervis.</title>
        <authorList>
            <person name="Lu Z."/>
            <person name="Yang Y."/>
            <person name="Zhu X."/>
            <person name="Sun Y."/>
        </authorList>
    </citation>
    <scope>NUCLEOTIDE SEQUENCE</scope>
    <source>
        <strain evidence="3">BYM</strain>
        <tissue evidence="3">Leaf</tissue>
    </source>
</reference>
<dbReference type="InterPro" id="IPR042178">
    <property type="entry name" value="Serpin_sf_1"/>
</dbReference>
<dbReference type="InterPro" id="IPR000215">
    <property type="entry name" value="Serpin_fam"/>
</dbReference>
<dbReference type="PANTHER" id="PTHR11461">
    <property type="entry name" value="SERINE PROTEASE INHIBITOR, SERPIN"/>
    <property type="match status" value="1"/>
</dbReference>
<evidence type="ECO:0000256" key="1">
    <source>
        <dbReference type="ARBA" id="ARBA00009500"/>
    </source>
</evidence>
<gene>
    <name evidence="3" type="ORF">FNV43_RR15403</name>
</gene>
<protein>
    <recommendedName>
        <fullName evidence="2">Serpin domain-containing protein</fullName>
    </recommendedName>
</protein>
<organism evidence="3 4">
    <name type="scientific">Rhamnella rubrinervis</name>
    <dbReference type="NCBI Taxonomy" id="2594499"/>
    <lineage>
        <taxon>Eukaryota</taxon>
        <taxon>Viridiplantae</taxon>
        <taxon>Streptophyta</taxon>
        <taxon>Embryophyta</taxon>
        <taxon>Tracheophyta</taxon>
        <taxon>Spermatophyta</taxon>
        <taxon>Magnoliopsida</taxon>
        <taxon>eudicotyledons</taxon>
        <taxon>Gunneridae</taxon>
        <taxon>Pentapetalae</taxon>
        <taxon>rosids</taxon>
        <taxon>fabids</taxon>
        <taxon>Rosales</taxon>
        <taxon>Rhamnaceae</taxon>
        <taxon>rhamnoid group</taxon>
        <taxon>Rhamneae</taxon>
        <taxon>Rhamnella</taxon>
    </lineage>
</organism>
<dbReference type="OrthoDB" id="1193913at2759"/>
<feature type="domain" description="Serpin" evidence="2">
    <location>
        <begin position="3"/>
        <end position="183"/>
    </location>
</feature>
<comment type="caution">
    <text evidence="3">The sequence shown here is derived from an EMBL/GenBank/DDBJ whole genome shotgun (WGS) entry which is preliminary data.</text>
</comment>
<dbReference type="Pfam" id="PF00079">
    <property type="entry name" value="Serpin"/>
    <property type="match status" value="1"/>
</dbReference>
<dbReference type="InterPro" id="IPR023796">
    <property type="entry name" value="Serpin_dom"/>
</dbReference>
<dbReference type="PANTHER" id="PTHR11461:SF340">
    <property type="entry name" value="SERPIN DOMAIN-CONTAINING PROTEIN"/>
    <property type="match status" value="1"/>
</dbReference>
<evidence type="ECO:0000313" key="4">
    <source>
        <dbReference type="Proteomes" id="UP000796880"/>
    </source>
</evidence>
<dbReference type="AlphaFoldDB" id="A0A8K0GWR8"/>
<keyword evidence="4" id="KW-1185">Reference proteome</keyword>
<proteinExistence type="inferred from homology"/>
<dbReference type="EMBL" id="VOIH02000007">
    <property type="protein sequence ID" value="KAF3441489.1"/>
    <property type="molecule type" value="Genomic_DNA"/>
</dbReference>
<dbReference type="InterPro" id="IPR036186">
    <property type="entry name" value="Serpin_sf"/>
</dbReference>
<dbReference type="Gene3D" id="3.30.497.10">
    <property type="entry name" value="Antithrombin, subunit I, domain 2"/>
    <property type="match status" value="1"/>
</dbReference>
<dbReference type="SUPFAM" id="SSF56574">
    <property type="entry name" value="Serpins"/>
    <property type="match status" value="1"/>
</dbReference>
<dbReference type="GO" id="GO:0005615">
    <property type="term" value="C:extracellular space"/>
    <property type="evidence" value="ECO:0007669"/>
    <property type="project" value="InterPro"/>
</dbReference>
<accession>A0A8K0GWR8</accession>
<comment type="similarity">
    <text evidence="1">Belongs to the serpin family.</text>
</comment>
<dbReference type="Proteomes" id="UP000796880">
    <property type="component" value="Unassembled WGS sequence"/>
</dbReference>
<evidence type="ECO:0000313" key="3">
    <source>
        <dbReference type="EMBL" id="KAF3441489.1"/>
    </source>
</evidence>